<keyword evidence="2" id="KW-0238">DNA-binding</keyword>
<dbReference type="PANTHER" id="PTHR44688">
    <property type="entry name" value="DNA-BINDING TRANSCRIPTIONAL ACTIVATOR DEVR_DOSR"/>
    <property type="match status" value="1"/>
</dbReference>
<evidence type="ECO:0000313" key="6">
    <source>
        <dbReference type="Proteomes" id="UP000675781"/>
    </source>
</evidence>
<dbReference type="GO" id="GO:0006355">
    <property type="term" value="P:regulation of DNA-templated transcription"/>
    <property type="evidence" value="ECO:0007669"/>
    <property type="project" value="InterPro"/>
</dbReference>
<reference evidence="5" key="1">
    <citation type="submission" date="2021-04" db="EMBL/GenBank/DDBJ databases">
        <title>Genome based classification of Actinospica acidithermotolerans sp. nov., an actinobacterium isolated from an Indonesian hot spring.</title>
        <authorList>
            <person name="Kusuma A.B."/>
            <person name="Putra K.E."/>
            <person name="Nafisah S."/>
            <person name="Loh J."/>
            <person name="Nouioui I."/>
            <person name="Goodfellow M."/>
        </authorList>
    </citation>
    <scope>NUCLEOTIDE SEQUENCE</scope>
    <source>
        <strain evidence="5">CSCA 57</strain>
    </source>
</reference>
<dbReference type="CDD" id="cd06170">
    <property type="entry name" value="LuxR_C_like"/>
    <property type="match status" value="1"/>
</dbReference>
<accession>A0A941EJS8</accession>
<evidence type="ECO:0000256" key="1">
    <source>
        <dbReference type="ARBA" id="ARBA00023015"/>
    </source>
</evidence>
<sequence>MLADIEFSQRPAVPAPEQVTLLVVIANELLRHGLISMLRGVKTVAAVTACGDEHEALELLARQRPGIVVCRACDPCAGPVAAAVRGHGARLLLLLEDLELGAVDETTMLAAQGFLIQREATLDRLRESVDRLAAGEISIPAGLARALITRGVGVGAGHARGLSLTAREHQVLSLLAQGLSNKQIARRLTISEHGVKRHVTNLLAKMDSPNRTLAVATALRQGLVTVPNVP</sequence>
<dbReference type="EMBL" id="JAGSOG010000012">
    <property type="protein sequence ID" value="MBR7832506.1"/>
    <property type="molecule type" value="Genomic_DNA"/>
</dbReference>
<name>A0A941EJS8_9ACTN</name>
<protein>
    <submittedName>
        <fullName evidence="5">Response regulator transcription factor</fullName>
    </submittedName>
</protein>
<keyword evidence="3" id="KW-0804">Transcription</keyword>
<dbReference type="GO" id="GO:0003677">
    <property type="term" value="F:DNA binding"/>
    <property type="evidence" value="ECO:0007669"/>
    <property type="project" value="UniProtKB-KW"/>
</dbReference>
<evidence type="ECO:0000259" key="4">
    <source>
        <dbReference type="PROSITE" id="PS50043"/>
    </source>
</evidence>
<comment type="caution">
    <text evidence="5">The sequence shown here is derived from an EMBL/GenBank/DDBJ whole genome shotgun (WGS) entry which is preliminary data.</text>
</comment>
<feature type="domain" description="HTH luxR-type" evidence="4">
    <location>
        <begin position="157"/>
        <end position="222"/>
    </location>
</feature>
<evidence type="ECO:0000256" key="3">
    <source>
        <dbReference type="ARBA" id="ARBA00023163"/>
    </source>
</evidence>
<dbReference type="AlphaFoldDB" id="A0A941EJS8"/>
<dbReference type="Proteomes" id="UP000675781">
    <property type="component" value="Unassembled WGS sequence"/>
</dbReference>
<dbReference type="PROSITE" id="PS50043">
    <property type="entry name" value="HTH_LUXR_2"/>
    <property type="match status" value="1"/>
</dbReference>
<keyword evidence="6" id="KW-1185">Reference proteome</keyword>
<dbReference type="PANTHER" id="PTHR44688:SF16">
    <property type="entry name" value="DNA-BINDING TRANSCRIPTIONAL ACTIVATOR DEVR_DOSR"/>
    <property type="match status" value="1"/>
</dbReference>
<dbReference type="InterPro" id="IPR016032">
    <property type="entry name" value="Sig_transdc_resp-reg_C-effctor"/>
</dbReference>
<dbReference type="Pfam" id="PF00196">
    <property type="entry name" value="GerE"/>
    <property type="match status" value="1"/>
</dbReference>
<evidence type="ECO:0000313" key="5">
    <source>
        <dbReference type="EMBL" id="MBR7832506.1"/>
    </source>
</evidence>
<dbReference type="SMART" id="SM00421">
    <property type="entry name" value="HTH_LUXR"/>
    <property type="match status" value="1"/>
</dbReference>
<keyword evidence="1" id="KW-0805">Transcription regulation</keyword>
<proteinExistence type="predicted"/>
<dbReference type="InterPro" id="IPR000792">
    <property type="entry name" value="Tscrpt_reg_LuxR_C"/>
</dbReference>
<dbReference type="SUPFAM" id="SSF46894">
    <property type="entry name" value="C-terminal effector domain of the bipartite response regulators"/>
    <property type="match status" value="1"/>
</dbReference>
<dbReference type="Gene3D" id="3.40.50.2300">
    <property type="match status" value="1"/>
</dbReference>
<dbReference type="PRINTS" id="PR00038">
    <property type="entry name" value="HTHLUXR"/>
</dbReference>
<organism evidence="5 6">
    <name type="scientific">Actinospica durhamensis</name>
    <dbReference type="NCBI Taxonomy" id="1508375"/>
    <lineage>
        <taxon>Bacteria</taxon>
        <taxon>Bacillati</taxon>
        <taxon>Actinomycetota</taxon>
        <taxon>Actinomycetes</taxon>
        <taxon>Catenulisporales</taxon>
        <taxon>Actinospicaceae</taxon>
        <taxon>Actinospica</taxon>
    </lineage>
</organism>
<evidence type="ECO:0000256" key="2">
    <source>
        <dbReference type="ARBA" id="ARBA00023125"/>
    </source>
</evidence>
<gene>
    <name evidence="5" type="ORF">KDL01_04510</name>
</gene>
<dbReference type="RefSeq" id="WP_212527035.1">
    <property type="nucleotide sequence ID" value="NZ_JAGSOG010000012.1"/>
</dbReference>